<reference evidence="2" key="1">
    <citation type="journal article" date="2019" name="Int. J. Syst. Evol. Microbiol.">
        <title>The Global Catalogue of Microorganisms (GCM) 10K type strain sequencing project: providing services to taxonomists for standard genome sequencing and annotation.</title>
        <authorList>
            <consortium name="The Broad Institute Genomics Platform"/>
            <consortium name="The Broad Institute Genome Sequencing Center for Infectious Disease"/>
            <person name="Wu L."/>
            <person name="Ma J."/>
        </authorList>
    </citation>
    <scope>NUCLEOTIDE SEQUENCE [LARGE SCALE GENOMIC DNA]</scope>
    <source>
        <strain evidence="2">JCM 14234</strain>
    </source>
</reference>
<gene>
    <name evidence="1" type="primary">casB</name>
    <name evidence="1" type="ORF">GCM10010528_25920</name>
</gene>
<dbReference type="EMBL" id="BAAAVS010000055">
    <property type="protein sequence ID" value="GAA3045470.1"/>
    <property type="molecule type" value="Genomic_DNA"/>
</dbReference>
<dbReference type="InterPro" id="IPR013382">
    <property type="entry name" value="CRISPR-assoc_prot_Cse2"/>
</dbReference>
<dbReference type="NCBIfam" id="TIGR02548">
    <property type="entry name" value="casB_cse2"/>
    <property type="match status" value="1"/>
</dbReference>
<name>A0ABP6LHW8_9ACTN</name>
<evidence type="ECO:0000313" key="1">
    <source>
        <dbReference type="EMBL" id="GAA3045470.1"/>
    </source>
</evidence>
<sequence length="210" mass="23136">MSTSEQQPYRSTINRHVARRASELSAGLRGNEGPEIAALAKLRRAASTEIGDDAAAWQVAFLGFPDTDNDFPFPSFGEEGVYRALTLFALHQQSKREPMHAEGPSLGAAIGRLARADGPDSHTGPIVRRFNALVTADSAEESRWHLRSLIGQLRAHSIPLDYGRLADDLSVLAGKTRNGESRDEALRRVHLRWSRDFSRPPKSNSKPTNN</sequence>
<comment type="caution">
    <text evidence="1">The sequence shown here is derived from an EMBL/GenBank/DDBJ whole genome shotgun (WGS) entry which is preliminary data.</text>
</comment>
<dbReference type="RefSeq" id="WP_344716891.1">
    <property type="nucleotide sequence ID" value="NZ_BAAAVS010000055.1"/>
</dbReference>
<keyword evidence="2" id="KW-1185">Reference proteome</keyword>
<dbReference type="Gene3D" id="1.10.520.40">
    <property type="entry name" value="CRISPR-associated protein Cse2"/>
    <property type="match status" value="1"/>
</dbReference>
<dbReference type="CDD" id="cd09731">
    <property type="entry name" value="Cse2_I-E"/>
    <property type="match status" value="1"/>
</dbReference>
<dbReference type="Pfam" id="PF09485">
    <property type="entry name" value="CRISPR_Cse2"/>
    <property type="match status" value="1"/>
</dbReference>
<accession>A0ABP6LHW8</accession>
<evidence type="ECO:0000313" key="2">
    <source>
        <dbReference type="Proteomes" id="UP001501035"/>
    </source>
</evidence>
<protein>
    <submittedName>
        <fullName evidence="1">Type I-E CRISPR-associated protein Cse2/CasB</fullName>
    </submittedName>
</protein>
<organism evidence="1 2">
    <name type="scientific">Gordonia defluvii</name>
    <dbReference type="NCBI Taxonomy" id="283718"/>
    <lineage>
        <taxon>Bacteria</taxon>
        <taxon>Bacillati</taxon>
        <taxon>Actinomycetota</taxon>
        <taxon>Actinomycetes</taxon>
        <taxon>Mycobacteriales</taxon>
        <taxon>Gordoniaceae</taxon>
        <taxon>Gordonia</taxon>
    </lineage>
</organism>
<dbReference type="InterPro" id="IPR038287">
    <property type="entry name" value="Cse2_sf"/>
</dbReference>
<proteinExistence type="predicted"/>
<dbReference type="Proteomes" id="UP001501035">
    <property type="component" value="Unassembled WGS sequence"/>
</dbReference>